<dbReference type="GO" id="GO:0016020">
    <property type="term" value="C:membrane"/>
    <property type="evidence" value="ECO:0007669"/>
    <property type="project" value="TreeGrafter"/>
</dbReference>
<dbReference type="SUPFAM" id="SSF53474">
    <property type="entry name" value="alpha/beta-Hydrolases"/>
    <property type="match status" value="1"/>
</dbReference>
<organism evidence="2 3">
    <name type="scientific">Lasiodiplodia theobromae</name>
    <dbReference type="NCBI Taxonomy" id="45133"/>
    <lineage>
        <taxon>Eukaryota</taxon>
        <taxon>Fungi</taxon>
        <taxon>Dikarya</taxon>
        <taxon>Ascomycota</taxon>
        <taxon>Pezizomycotina</taxon>
        <taxon>Dothideomycetes</taxon>
        <taxon>Dothideomycetes incertae sedis</taxon>
        <taxon>Botryosphaeriales</taxon>
        <taxon>Botryosphaeriaceae</taxon>
        <taxon>Lasiodiplodia</taxon>
    </lineage>
</organism>
<comment type="caution">
    <text evidence="2">The sequence shown here is derived from an EMBL/GenBank/DDBJ whole genome shotgun (WGS) entry which is preliminary data.</text>
</comment>
<accession>A0A5N5DJI1</accession>
<dbReference type="OrthoDB" id="190201at2759"/>
<gene>
    <name evidence="2" type="primary">acoC</name>
    <name evidence="2" type="ORF">DBV05_g3652</name>
</gene>
<evidence type="ECO:0000313" key="2">
    <source>
        <dbReference type="EMBL" id="KAB2577897.1"/>
    </source>
</evidence>
<dbReference type="Gene3D" id="3.40.50.1820">
    <property type="entry name" value="alpha/beta hydrolase"/>
    <property type="match status" value="1"/>
</dbReference>
<sequence length="285" mass="31199">MAVSETVSVADDSELIYEKLDLVIDGVKVQLSTVRRSTSTRLAPILFLHGFGSTKEDYVDLAYHPSFVDRPFIAYDAPGCGSTYCSDLSAINIPFLVQTAVAVLQHFSIPRFHLVGHSMGGLTGLVLASQASSTNVSVLSFCSIEGNLAPEDCFLSRQIVTHDHADAATFLSLFVERGRRSPAFSSALHAAGVPQKVRAGAVRGIFESMVRFSDDEDLMGWFLGLCCPKMFMYGERNKGLTYLPKLEKTGQVELAEVPLCGHFPMYSNPVEMWKRLGAFWEATGV</sequence>
<name>A0A5N5DJI1_9PEZI</name>
<feature type="domain" description="AB hydrolase-1" evidence="1">
    <location>
        <begin position="45"/>
        <end position="271"/>
    </location>
</feature>
<proteinExistence type="predicted"/>
<dbReference type="PANTHER" id="PTHR43798:SF33">
    <property type="entry name" value="HYDROLASE, PUTATIVE (AFU_ORTHOLOGUE AFUA_2G14860)-RELATED"/>
    <property type="match status" value="1"/>
</dbReference>
<dbReference type="InterPro" id="IPR000073">
    <property type="entry name" value="AB_hydrolase_1"/>
</dbReference>
<dbReference type="InterPro" id="IPR029058">
    <property type="entry name" value="AB_hydrolase_fold"/>
</dbReference>
<dbReference type="AlphaFoldDB" id="A0A5N5DJI1"/>
<keyword evidence="2" id="KW-0808">Transferase</keyword>
<protein>
    <submittedName>
        <fullName evidence="2">Dihydrolipoyllysine-residue acetyltransferase component of acetoin cleaving system</fullName>
    </submittedName>
</protein>
<evidence type="ECO:0000313" key="3">
    <source>
        <dbReference type="Proteomes" id="UP000325902"/>
    </source>
</evidence>
<dbReference type="Pfam" id="PF12697">
    <property type="entry name" value="Abhydrolase_6"/>
    <property type="match status" value="1"/>
</dbReference>
<dbReference type="Proteomes" id="UP000325902">
    <property type="component" value="Unassembled WGS sequence"/>
</dbReference>
<dbReference type="GO" id="GO:0016740">
    <property type="term" value="F:transferase activity"/>
    <property type="evidence" value="ECO:0007669"/>
    <property type="project" value="UniProtKB-KW"/>
</dbReference>
<dbReference type="InterPro" id="IPR050266">
    <property type="entry name" value="AB_hydrolase_sf"/>
</dbReference>
<dbReference type="PANTHER" id="PTHR43798">
    <property type="entry name" value="MONOACYLGLYCEROL LIPASE"/>
    <property type="match status" value="1"/>
</dbReference>
<reference evidence="2 3" key="1">
    <citation type="journal article" date="2019" name="Sci. Rep.">
        <title>A multi-omics analysis of the grapevine pathogen Lasiodiplodia theobromae reveals that temperature affects the expression of virulence- and pathogenicity-related genes.</title>
        <authorList>
            <person name="Felix C."/>
            <person name="Meneses R."/>
            <person name="Goncalves M.F.M."/>
            <person name="Tilleman L."/>
            <person name="Duarte A.S."/>
            <person name="Jorrin-Novo J.V."/>
            <person name="Van de Peer Y."/>
            <person name="Deforce D."/>
            <person name="Van Nieuwerburgh F."/>
            <person name="Esteves A.C."/>
            <person name="Alves A."/>
        </authorList>
    </citation>
    <scope>NUCLEOTIDE SEQUENCE [LARGE SCALE GENOMIC DNA]</scope>
    <source>
        <strain evidence="2 3">LA-SOL3</strain>
    </source>
</reference>
<evidence type="ECO:0000259" key="1">
    <source>
        <dbReference type="Pfam" id="PF12697"/>
    </source>
</evidence>
<keyword evidence="3" id="KW-1185">Reference proteome</keyword>
<dbReference type="EMBL" id="VCHE01000015">
    <property type="protein sequence ID" value="KAB2577897.1"/>
    <property type="molecule type" value="Genomic_DNA"/>
</dbReference>